<accession>A0A8B8FGX4</accession>
<dbReference type="Proteomes" id="UP000694846">
    <property type="component" value="Unplaced"/>
</dbReference>
<sequence length="224" mass="25329">MSKGDKKEVTWTEVIRKKRRRLDSSNSNAIAVRPKNGESYAMILRAIKQDVNIEEIGAQASSITESRGGNILIRLAKSDSRQPDLENALKNTPRERAVVRGLEKWVVIKITGLNFITTEEKVFSGICSKLELSAGEVSIKVWSLRASYSGTQKATISLKDDDTTKLLKKERLKIGWMFAKISRLVKATRCFRCLCYDHTQHNCKGPDRRQSCSVCIEDEYWASS</sequence>
<dbReference type="AlphaFoldDB" id="A0A8B8FGX4"/>
<organism evidence="1 2">
    <name type="scientific">Sipha flava</name>
    <name type="common">yellow sugarcane aphid</name>
    <dbReference type="NCBI Taxonomy" id="143950"/>
    <lineage>
        <taxon>Eukaryota</taxon>
        <taxon>Metazoa</taxon>
        <taxon>Ecdysozoa</taxon>
        <taxon>Arthropoda</taxon>
        <taxon>Hexapoda</taxon>
        <taxon>Insecta</taxon>
        <taxon>Pterygota</taxon>
        <taxon>Neoptera</taxon>
        <taxon>Paraneoptera</taxon>
        <taxon>Hemiptera</taxon>
        <taxon>Sternorrhyncha</taxon>
        <taxon>Aphidomorpha</taxon>
        <taxon>Aphidoidea</taxon>
        <taxon>Aphididae</taxon>
        <taxon>Sipha</taxon>
    </lineage>
</organism>
<dbReference type="OrthoDB" id="6627761at2759"/>
<evidence type="ECO:0000313" key="1">
    <source>
        <dbReference type="Proteomes" id="UP000694846"/>
    </source>
</evidence>
<name>A0A8B8FGX4_9HEMI</name>
<keyword evidence="1" id="KW-1185">Reference proteome</keyword>
<evidence type="ECO:0000313" key="2">
    <source>
        <dbReference type="RefSeq" id="XP_025410139.1"/>
    </source>
</evidence>
<reference evidence="2" key="1">
    <citation type="submission" date="2025-08" db="UniProtKB">
        <authorList>
            <consortium name="RefSeq"/>
        </authorList>
    </citation>
    <scope>IDENTIFICATION</scope>
    <source>
        <tissue evidence="2">Whole body</tissue>
    </source>
</reference>
<protein>
    <submittedName>
        <fullName evidence="2">Uncharacterized protein LOC112683351</fullName>
    </submittedName>
</protein>
<dbReference type="GeneID" id="112683351"/>
<proteinExistence type="predicted"/>
<gene>
    <name evidence="2" type="primary">LOC112683351</name>
</gene>
<dbReference type="RefSeq" id="XP_025410139.1">
    <property type="nucleotide sequence ID" value="XM_025554354.1"/>
</dbReference>